<comment type="similarity">
    <text evidence="1">Belongs to the UPF0597 family.</text>
</comment>
<dbReference type="Pfam" id="PF03313">
    <property type="entry name" value="SDH_alpha"/>
    <property type="match status" value="1"/>
</dbReference>
<dbReference type="Proteomes" id="UP000555103">
    <property type="component" value="Unassembled WGS sequence"/>
</dbReference>
<dbReference type="InterPro" id="IPR005130">
    <property type="entry name" value="Ser_deHydtase-like_asu"/>
</dbReference>
<protein>
    <recommendedName>
        <fullName evidence="1">UPF0597 protein GGR21_001891</fullName>
    </recommendedName>
</protein>
<evidence type="ECO:0000259" key="2">
    <source>
        <dbReference type="Pfam" id="PF03313"/>
    </source>
</evidence>
<dbReference type="AlphaFoldDB" id="A0A840CJ57"/>
<dbReference type="PANTHER" id="PTHR30501">
    <property type="entry name" value="UPF0597 PROTEIN YHAM"/>
    <property type="match status" value="1"/>
</dbReference>
<comment type="caution">
    <text evidence="3">The sequence shown here is derived from an EMBL/GenBank/DDBJ whole genome shotgun (WGS) entry which is preliminary data.</text>
</comment>
<dbReference type="InterPro" id="IPR021144">
    <property type="entry name" value="UPF0597"/>
</dbReference>
<evidence type="ECO:0000256" key="1">
    <source>
        <dbReference type="HAMAP-Rule" id="MF_01845"/>
    </source>
</evidence>
<gene>
    <name evidence="3" type="ORF">GGR21_001891</name>
</gene>
<accession>A0A840CJ57</accession>
<organism evidence="3 4">
    <name type="scientific">Dysgonomonas hofstadii</name>
    <dbReference type="NCBI Taxonomy" id="637886"/>
    <lineage>
        <taxon>Bacteria</taxon>
        <taxon>Pseudomonadati</taxon>
        <taxon>Bacteroidota</taxon>
        <taxon>Bacteroidia</taxon>
        <taxon>Bacteroidales</taxon>
        <taxon>Dysgonomonadaceae</taxon>
        <taxon>Dysgonomonas</taxon>
    </lineage>
</organism>
<sequence length="427" mass="45120">MLSKLEIDQIVSLVKKEVVPAIGCTEPVAVSLCVAKATEVLGCLPEKIKVYLSANILKNAMGVGIPGTKMVGLPIAIALGTSIGKSEYGLQVLKDLTPADVERGREYISGKRIEIALKEDIEDNLYIEAHCLSGEDEAIAVIKTSHTNFSYISRNGEILHECSLKGDCKAAEDEIALSFSKVYEFATTVPIKDICFILKAAELNRAAARLSSEGSYGHNVGKTVSGKLGKQIFGDSVLSHMMSYTAAACDARMDGAMIPVMSNSGSGNQGITATLPVLTYAEDIKACEDDLVRALMLSHLTVVYIKQKLGRLSALCGCVVAATGASCGITYLMGGSYDQITFAVKNMAANITGMICDGAKPSCALKISSGVSTAVLSAIMAMEDGVVSSMEGIIDDDVDKTIENLTSIGTIGMQETDKLVLKIMTSK</sequence>
<name>A0A840CJ57_9BACT</name>
<dbReference type="HAMAP" id="MF_01845">
    <property type="entry name" value="UPF0597"/>
    <property type="match status" value="1"/>
</dbReference>
<dbReference type="PANTHER" id="PTHR30501:SF2">
    <property type="entry name" value="UPF0597 PROTEIN YHAM"/>
    <property type="match status" value="1"/>
</dbReference>
<proteinExistence type="inferred from homology"/>
<dbReference type="PIRSF" id="PIRSF006054">
    <property type="entry name" value="UCP006054"/>
    <property type="match status" value="1"/>
</dbReference>
<evidence type="ECO:0000313" key="3">
    <source>
        <dbReference type="EMBL" id="MBB4035990.1"/>
    </source>
</evidence>
<dbReference type="GO" id="GO:0080146">
    <property type="term" value="F:L-cysteine desulfhydrase activity"/>
    <property type="evidence" value="ECO:0007669"/>
    <property type="project" value="TreeGrafter"/>
</dbReference>
<keyword evidence="4" id="KW-1185">Reference proteome</keyword>
<dbReference type="EMBL" id="JACIEP010000006">
    <property type="protein sequence ID" value="MBB4035990.1"/>
    <property type="molecule type" value="Genomic_DNA"/>
</dbReference>
<evidence type="ECO:0000313" key="4">
    <source>
        <dbReference type="Proteomes" id="UP000555103"/>
    </source>
</evidence>
<feature type="domain" description="Serine dehydratase-like alpha subunit" evidence="2">
    <location>
        <begin position="89"/>
        <end position="422"/>
    </location>
</feature>
<dbReference type="RefSeq" id="WP_183306908.1">
    <property type="nucleotide sequence ID" value="NZ_JACIEP010000006.1"/>
</dbReference>
<reference evidence="3 4" key="1">
    <citation type="submission" date="2020-08" db="EMBL/GenBank/DDBJ databases">
        <title>Genomic Encyclopedia of Type Strains, Phase IV (KMG-IV): sequencing the most valuable type-strain genomes for metagenomic binning, comparative biology and taxonomic classification.</title>
        <authorList>
            <person name="Goeker M."/>
        </authorList>
    </citation>
    <scope>NUCLEOTIDE SEQUENCE [LARGE SCALE GENOMIC DNA]</scope>
    <source>
        <strain evidence="3 4">DSM 104969</strain>
    </source>
</reference>
<dbReference type="GO" id="GO:0019450">
    <property type="term" value="P:L-cysteine catabolic process to pyruvate"/>
    <property type="evidence" value="ECO:0007669"/>
    <property type="project" value="TreeGrafter"/>
</dbReference>